<name>X1DS80_9ZZZZ</name>
<dbReference type="EMBL" id="BART01030841">
    <property type="protein sequence ID" value="GAH07834.1"/>
    <property type="molecule type" value="Genomic_DNA"/>
</dbReference>
<reference evidence="1" key="1">
    <citation type="journal article" date="2014" name="Front. Microbiol.">
        <title>High frequency of phylogenetically diverse reductive dehalogenase-homologous genes in deep subseafloor sedimentary metagenomes.</title>
        <authorList>
            <person name="Kawai M."/>
            <person name="Futagami T."/>
            <person name="Toyoda A."/>
            <person name="Takaki Y."/>
            <person name="Nishi S."/>
            <person name="Hori S."/>
            <person name="Arai W."/>
            <person name="Tsubouchi T."/>
            <person name="Morono Y."/>
            <person name="Uchiyama I."/>
            <person name="Ito T."/>
            <person name="Fujiyama A."/>
            <person name="Inagaki F."/>
            <person name="Takami H."/>
        </authorList>
    </citation>
    <scope>NUCLEOTIDE SEQUENCE</scope>
    <source>
        <strain evidence="1">Expedition CK06-06</strain>
    </source>
</reference>
<comment type="caution">
    <text evidence="1">The sequence shown here is derived from an EMBL/GenBank/DDBJ whole genome shotgun (WGS) entry which is preliminary data.</text>
</comment>
<feature type="non-terminal residue" evidence="1">
    <location>
        <position position="1"/>
    </location>
</feature>
<sequence length="80" mass="9643">IPLLFYDDLQECMLLNLKYLEENEKSLLNPSSLIEDKVITIIDSENYNEDFKNKNTWLRDFNNIKPDLFLKEMPQSPYRK</sequence>
<dbReference type="AlphaFoldDB" id="X1DS80"/>
<protein>
    <submittedName>
        <fullName evidence="1">Uncharacterized protein</fullName>
    </submittedName>
</protein>
<proteinExistence type="predicted"/>
<gene>
    <name evidence="1" type="ORF">S01H4_53721</name>
</gene>
<evidence type="ECO:0000313" key="1">
    <source>
        <dbReference type="EMBL" id="GAH07834.1"/>
    </source>
</evidence>
<organism evidence="1">
    <name type="scientific">marine sediment metagenome</name>
    <dbReference type="NCBI Taxonomy" id="412755"/>
    <lineage>
        <taxon>unclassified sequences</taxon>
        <taxon>metagenomes</taxon>
        <taxon>ecological metagenomes</taxon>
    </lineage>
</organism>
<accession>X1DS80</accession>